<dbReference type="GO" id="GO:0004803">
    <property type="term" value="F:transposase activity"/>
    <property type="evidence" value="ECO:0007669"/>
    <property type="project" value="InterPro"/>
</dbReference>
<dbReference type="InterPro" id="IPR003346">
    <property type="entry name" value="Transposase_20"/>
</dbReference>
<reference evidence="2 3" key="1">
    <citation type="submission" date="2019-07" db="EMBL/GenBank/DDBJ databases">
        <title>Draft genome sequence of Brevibacterium aurantiacum XU54 isolated from Xinjiang China.</title>
        <authorList>
            <person name="Xu X."/>
        </authorList>
    </citation>
    <scope>NUCLEOTIDE SEQUENCE [LARGE SCALE GENOMIC DNA]</scope>
    <source>
        <strain evidence="2 3">XU54</strain>
    </source>
</reference>
<dbReference type="EMBL" id="VLTK01000021">
    <property type="protein sequence ID" value="TSI12126.1"/>
    <property type="molecule type" value="Genomic_DNA"/>
</dbReference>
<dbReference type="GO" id="GO:0006313">
    <property type="term" value="P:DNA transposition"/>
    <property type="evidence" value="ECO:0007669"/>
    <property type="project" value="InterPro"/>
</dbReference>
<evidence type="ECO:0000313" key="2">
    <source>
        <dbReference type="EMBL" id="TSI12126.1"/>
    </source>
</evidence>
<evidence type="ECO:0000313" key="3">
    <source>
        <dbReference type="Proteomes" id="UP000316406"/>
    </source>
</evidence>
<dbReference type="PANTHER" id="PTHR33055:SF3">
    <property type="entry name" value="PUTATIVE TRANSPOSASE FOR IS117-RELATED"/>
    <property type="match status" value="1"/>
</dbReference>
<dbReference type="Pfam" id="PF02371">
    <property type="entry name" value="Transposase_20"/>
    <property type="match status" value="1"/>
</dbReference>
<protein>
    <submittedName>
        <fullName evidence="2">IS110 family transposase</fullName>
    </submittedName>
</protein>
<name>A0A556C468_BREAU</name>
<proteinExistence type="predicted"/>
<dbReference type="OrthoDB" id="3188901at2"/>
<keyword evidence="3" id="KW-1185">Reference proteome</keyword>
<dbReference type="AlphaFoldDB" id="A0A556C468"/>
<dbReference type="GO" id="GO:0003677">
    <property type="term" value="F:DNA binding"/>
    <property type="evidence" value="ECO:0007669"/>
    <property type="project" value="InterPro"/>
</dbReference>
<comment type="caution">
    <text evidence="2">The sequence shown here is derived from an EMBL/GenBank/DDBJ whole genome shotgun (WGS) entry which is preliminary data.</text>
</comment>
<sequence length="117" mass="12991">MTVAQLLPATGEFSGFKTPGRLTAYAGIALVTRRLETPIRGRFPPRSDNKRLKNALFHSVWGPSCDDPMSKAYYDRKRAEGKRHSAATMCLARRRLRVLFAMVRAGTLREAKSPAAA</sequence>
<dbReference type="PANTHER" id="PTHR33055">
    <property type="entry name" value="TRANSPOSASE FOR INSERTION SEQUENCE ELEMENT IS1111A"/>
    <property type="match status" value="1"/>
</dbReference>
<evidence type="ECO:0000259" key="1">
    <source>
        <dbReference type="Pfam" id="PF02371"/>
    </source>
</evidence>
<organism evidence="2 3">
    <name type="scientific">Brevibacterium aurantiacum</name>
    <dbReference type="NCBI Taxonomy" id="273384"/>
    <lineage>
        <taxon>Bacteria</taxon>
        <taxon>Bacillati</taxon>
        <taxon>Actinomycetota</taxon>
        <taxon>Actinomycetes</taxon>
        <taxon>Micrococcales</taxon>
        <taxon>Brevibacteriaceae</taxon>
        <taxon>Brevibacterium</taxon>
    </lineage>
</organism>
<dbReference type="InterPro" id="IPR047650">
    <property type="entry name" value="Transpos_IS110"/>
</dbReference>
<dbReference type="Proteomes" id="UP000316406">
    <property type="component" value="Unassembled WGS sequence"/>
</dbReference>
<feature type="domain" description="Transposase IS116/IS110/IS902 C-terminal" evidence="1">
    <location>
        <begin position="2"/>
        <end position="74"/>
    </location>
</feature>
<gene>
    <name evidence="2" type="ORF">FO013_20855</name>
</gene>
<accession>A0A556C468</accession>